<evidence type="ECO:0000313" key="9">
    <source>
        <dbReference type="EMBL" id="RDK96772.1"/>
    </source>
</evidence>
<keyword evidence="3 5" id="KW-1005">Bacterial flagellum biogenesis</keyword>
<evidence type="ECO:0000313" key="10">
    <source>
        <dbReference type="Proteomes" id="UP000254848"/>
    </source>
</evidence>
<evidence type="ECO:0000259" key="8">
    <source>
        <dbReference type="Pfam" id="PF13861"/>
    </source>
</evidence>
<dbReference type="RefSeq" id="WP_115456562.1">
    <property type="nucleotide sequence ID" value="NZ_QRAP01000001.1"/>
</dbReference>
<evidence type="ECO:0000256" key="1">
    <source>
        <dbReference type="ARBA" id="ARBA00010577"/>
    </source>
</evidence>
<proteinExistence type="inferred from homology"/>
<protein>
    <recommendedName>
        <fullName evidence="2 5">Basal-body rod modification protein FlgD</fullName>
    </recommendedName>
</protein>
<name>A0A370R2V2_9GAMM</name>
<accession>A0A370R2V2</accession>
<dbReference type="InterPro" id="IPR025965">
    <property type="entry name" value="FlgD/Vpr_Ig-like"/>
</dbReference>
<evidence type="ECO:0000256" key="3">
    <source>
        <dbReference type="ARBA" id="ARBA00022795"/>
    </source>
</evidence>
<comment type="caution">
    <text evidence="9">The sequence shown here is derived from an EMBL/GenBank/DDBJ whole genome shotgun (WGS) entry which is preliminary data.</text>
</comment>
<keyword evidence="9" id="KW-0969">Cilium</keyword>
<evidence type="ECO:0000256" key="4">
    <source>
        <dbReference type="ARBA" id="ARBA00024746"/>
    </source>
</evidence>
<evidence type="ECO:0000259" key="7">
    <source>
        <dbReference type="Pfam" id="PF13860"/>
    </source>
</evidence>
<feature type="domain" description="FlgD Tudor-like" evidence="8">
    <location>
        <begin position="90"/>
        <end position="241"/>
    </location>
</feature>
<evidence type="ECO:0000256" key="2">
    <source>
        <dbReference type="ARBA" id="ARBA00016013"/>
    </source>
</evidence>
<feature type="region of interest" description="Disordered" evidence="6">
    <location>
        <begin position="1"/>
        <end position="29"/>
    </location>
</feature>
<dbReference type="OrthoDB" id="9785233at2"/>
<evidence type="ECO:0000256" key="6">
    <source>
        <dbReference type="SAM" id="MobiDB-lite"/>
    </source>
</evidence>
<evidence type="ECO:0000256" key="5">
    <source>
        <dbReference type="RuleBase" id="RU362076"/>
    </source>
</evidence>
<keyword evidence="9" id="KW-0966">Cell projection</keyword>
<comment type="similarity">
    <text evidence="1 5">Belongs to the FlgD family.</text>
</comment>
<dbReference type="Pfam" id="PF13860">
    <property type="entry name" value="FlgD_ig"/>
    <property type="match status" value="1"/>
</dbReference>
<keyword evidence="10" id="KW-1185">Reference proteome</keyword>
<keyword evidence="9" id="KW-0282">Flagellum</keyword>
<dbReference type="EMBL" id="QRAP01000001">
    <property type="protein sequence ID" value="RDK96772.1"/>
    <property type="molecule type" value="Genomic_DNA"/>
</dbReference>
<dbReference type="Gene3D" id="2.60.40.4070">
    <property type="match status" value="1"/>
</dbReference>
<reference evidence="9 10" key="1">
    <citation type="submission" date="2018-07" db="EMBL/GenBank/DDBJ databases">
        <title>Genomic Encyclopedia of Type Strains, Phase IV (KMG-IV): sequencing the most valuable type-strain genomes for metagenomic binning, comparative biology and taxonomic classification.</title>
        <authorList>
            <person name="Goeker M."/>
        </authorList>
    </citation>
    <scope>NUCLEOTIDE SEQUENCE [LARGE SCALE GENOMIC DNA]</scope>
    <source>
        <strain evidence="9 10">DSM 103736</strain>
    </source>
</reference>
<gene>
    <name evidence="9" type="ORF">C8D90_101208</name>
</gene>
<dbReference type="Proteomes" id="UP000254848">
    <property type="component" value="Unassembled WGS sequence"/>
</dbReference>
<dbReference type="Pfam" id="PF03963">
    <property type="entry name" value="FlgD"/>
    <property type="match status" value="1"/>
</dbReference>
<sequence length="244" mass="25040">MGVSVSLNDPVNNSLPVNKTAAGNDLGAQNSQDLQNSFLTLLVAQLRNQDPTNPLDNSQLTSQLAQISTVSGIEKLNTTLGAISGQIDHSQSLQASSLIGRGVMIPGSTILLGRETPPEATLQVSDGEGGAITTTPFGLELDGGAESVIVTIQDASGNAVKKIDLGSVPAGVHSFTWDGKAESGEGAPDGAYTFTINATNEGVPVVAQPLTFGMVFGVTKNGKTPMLELGTAGTVTLDEVRQIL</sequence>
<dbReference type="Pfam" id="PF13861">
    <property type="entry name" value="FLgD_tudor"/>
    <property type="match status" value="1"/>
</dbReference>
<feature type="domain" description="FlgD/Vpr Ig-like" evidence="7">
    <location>
        <begin position="134"/>
        <end position="201"/>
    </location>
</feature>
<dbReference type="AlphaFoldDB" id="A0A370R2V2"/>
<dbReference type="NCBIfam" id="NF005176">
    <property type="entry name" value="PRK06655.1-1"/>
    <property type="match status" value="1"/>
</dbReference>
<comment type="function">
    <text evidence="4 5">Required for flagellar hook formation. May act as a scaffolding protein.</text>
</comment>
<dbReference type="InterPro" id="IPR025963">
    <property type="entry name" value="FLgD_Tudor"/>
</dbReference>
<feature type="compositionally biased region" description="Polar residues" evidence="6">
    <location>
        <begin position="1"/>
        <end position="17"/>
    </location>
</feature>
<dbReference type="InterPro" id="IPR005648">
    <property type="entry name" value="FlgD"/>
</dbReference>
<organism evidence="9 10">
    <name type="scientific">Enterobacillus tribolii</name>
    <dbReference type="NCBI Taxonomy" id="1487935"/>
    <lineage>
        <taxon>Bacteria</taxon>
        <taxon>Pseudomonadati</taxon>
        <taxon>Pseudomonadota</taxon>
        <taxon>Gammaproteobacteria</taxon>
        <taxon>Enterobacterales</taxon>
        <taxon>Hafniaceae</taxon>
        <taxon>Enterobacillus</taxon>
    </lineage>
</organism>
<dbReference type="Gene3D" id="2.30.30.910">
    <property type="match status" value="1"/>
</dbReference>
<dbReference type="GO" id="GO:0044781">
    <property type="term" value="P:bacterial-type flagellum organization"/>
    <property type="evidence" value="ECO:0007669"/>
    <property type="project" value="UniProtKB-UniRule"/>
</dbReference>